<dbReference type="ExpressionAtlas" id="A0A1W0VYC2">
    <property type="expression patterns" value="baseline and differential"/>
</dbReference>
<keyword evidence="9" id="KW-1185">Reference proteome</keyword>
<dbReference type="GO" id="GO:0046872">
    <property type="term" value="F:metal ion binding"/>
    <property type="evidence" value="ECO:0007669"/>
    <property type="project" value="UniProtKB-KW"/>
</dbReference>
<evidence type="ECO:0000256" key="5">
    <source>
        <dbReference type="PIRSR" id="PIRSR031051-1"/>
    </source>
</evidence>
<sequence>MASAPAPAPAVVVVFDFDRTIIDWDSDDWVITKLGAADAFRRLRPTMRWNPLMVTFMPTTRLLSSSGNLPPGSSPGGGEVEDVRRVDSAISVCLLFQDRMMAELHARGKTPEDIRDCLRSAPLDAHVVSAVKTAAAALGCDLKVVSDANTFFIETVLAHHGVLGCFSEIVTNPATVDADGRLRISPFHDSAAAPHGCSLCPDNMCKGKIIERIQATASDKKQHFIYIGDGKGDYCPSLKLGEGDYVMPKENYPLWNLICNNKQLLKAEVHPWNSGEELEKTLLKLVSKMIAAPAQASQFDYSKCEMSNPAIQHPALRVPH</sequence>
<accession>A0A1W0VYC2</accession>
<reference evidence="9" key="2">
    <citation type="journal article" date="2018" name="Plant J.">
        <title>The Sorghum bicolor reference genome: improved assembly, gene annotations, a transcriptome atlas, and signatures of genome organization.</title>
        <authorList>
            <person name="McCormick R.F."/>
            <person name="Truong S.K."/>
            <person name="Sreedasyam A."/>
            <person name="Jenkins J."/>
            <person name="Shu S."/>
            <person name="Sims D."/>
            <person name="Kennedy M."/>
            <person name="Amirebrahimi M."/>
            <person name="Weers B.D."/>
            <person name="McKinley B."/>
            <person name="Mattison A."/>
            <person name="Morishige D.T."/>
            <person name="Grimwood J."/>
            <person name="Schmutz J."/>
            <person name="Mullet J.E."/>
        </authorList>
    </citation>
    <scope>NUCLEOTIDE SEQUENCE [LARGE SCALE GENOMIC DNA]</scope>
    <source>
        <strain evidence="9">cv. BTx623</strain>
    </source>
</reference>
<dbReference type="SUPFAM" id="SSF56784">
    <property type="entry name" value="HAD-like"/>
    <property type="match status" value="1"/>
</dbReference>
<dbReference type="Pfam" id="PF06888">
    <property type="entry name" value="Put_Phosphatase"/>
    <property type="match status" value="2"/>
</dbReference>
<dbReference type="Proteomes" id="UP000000768">
    <property type="component" value="Chromosome 3"/>
</dbReference>
<feature type="binding site" evidence="7">
    <location>
        <position position="18"/>
    </location>
    <ligand>
        <name>Mg(2+)</name>
        <dbReference type="ChEBI" id="CHEBI:18420"/>
    </ligand>
</feature>
<dbReference type="PANTHER" id="PTHR20889:SF28">
    <property type="entry name" value="OS01G0600500 PROTEIN"/>
    <property type="match status" value="1"/>
</dbReference>
<dbReference type="NCBIfam" id="TIGR01489">
    <property type="entry name" value="DKMTPPase-SF"/>
    <property type="match status" value="1"/>
</dbReference>
<gene>
    <name evidence="8" type="ORF">SORBI_3003G209600</name>
</gene>
<dbReference type="NCBIfam" id="TIGR01488">
    <property type="entry name" value="HAD-SF-IB"/>
    <property type="match status" value="1"/>
</dbReference>
<evidence type="ECO:0000313" key="8">
    <source>
        <dbReference type="EMBL" id="OQU87123.1"/>
    </source>
</evidence>
<dbReference type="AlphaFoldDB" id="A0A1W0VYC2"/>
<feature type="binding site" evidence="6">
    <location>
        <position position="27"/>
    </location>
    <ligand>
        <name>substrate</name>
    </ligand>
</feature>
<feature type="binding site" evidence="7">
    <location>
        <position position="229"/>
    </location>
    <ligand>
        <name>Mg(2+)</name>
        <dbReference type="ChEBI" id="CHEBI:18420"/>
    </ligand>
</feature>
<organism evidence="8 9">
    <name type="scientific">Sorghum bicolor</name>
    <name type="common">Sorghum</name>
    <name type="synonym">Sorghum vulgare</name>
    <dbReference type="NCBI Taxonomy" id="4558"/>
    <lineage>
        <taxon>Eukaryota</taxon>
        <taxon>Viridiplantae</taxon>
        <taxon>Streptophyta</taxon>
        <taxon>Embryophyta</taxon>
        <taxon>Tracheophyta</taxon>
        <taxon>Spermatophyta</taxon>
        <taxon>Magnoliopsida</taxon>
        <taxon>Liliopsida</taxon>
        <taxon>Poales</taxon>
        <taxon>Poaceae</taxon>
        <taxon>PACMAD clade</taxon>
        <taxon>Panicoideae</taxon>
        <taxon>Andropogonodae</taxon>
        <taxon>Andropogoneae</taxon>
        <taxon>Sorghinae</taxon>
        <taxon>Sorghum</taxon>
    </lineage>
</organism>
<feature type="binding site" evidence="6">
    <location>
        <position position="147"/>
    </location>
    <ligand>
        <name>substrate</name>
    </ligand>
</feature>
<evidence type="ECO:0000256" key="2">
    <source>
        <dbReference type="ARBA" id="ARBA00022723"/>
    </source>
</evidence>
<evidence type="ECO:0000256" key="1">
    <source>
        <dbReference type="ARBA" id="ARBA00001946"/>
    </source>
</evidence>
<dbReference type="InterPro" id="IPR006384">
    <property type="entry name" value="HAD_hydro_PyrdxlP_Pase-like"/>
</dbReference>
<name>A0A1W0VYC2_SORBI</name>
<reference evidence="8 9" key="1">
    <citation type="journal article" date="2009" name="Nature">
        <title>The Sorghum bicolor genome and the diversification of grasses.</title>
        <authorList>
            <person name="Paterson A.H."/>
            <person name="Bowers J.E."/>
            <person name="Bruggmann R."/>
            <person name="Dubchak I."/>
            <person name="Grimwood J."/>
            <person name="Gundlach H."/>
            <person name="Haberer G."/>
            <person name="Hellsten U."/>
            <person name="Mitros T."/>
            <person name="Poliakov A."/>
            <person name="Schmutz J."/>
            <person name="Spannagl M."/>
            <person name="Tang H."/>
            <person name="Wang X."/>
            <person name="Wicker T."/>
            <person name="Bharti A.K."/>
            <person name="Chapman J."/>
            <person name="Feltus F.A."/>
            <person name="Gowik U."/>
            <person name="Grigoriev I.V."/>
            <person name="Lyons E."/>
            <person name="Maher C.A."/>
            <person name="Martis M."/>
            <person name="Narechania A."/>
            <person name="Otillar R.P."/>
            <person name="Penning B.W."/>
            <person name="Salamov A.A."/>
            <person name="Wang Y."/>
            <person name="Zhang L."/>
            <person name="Carpita N.C."/>
            <person name="Freeling M."/>
            <person name="Gingle A.R."/>
            <person name="Hash C.T."/>
            <person name="Keller B."/>
            <person name="Klein P."/>
            <person name="Kresovich S."/>
            <person name="McCann M.C."/>
            <person name="Ming R."/>
            <person name="Peterson D.G."/>
            <person name="Mehboob-ur-Rahman"/>
            <person name="Ware D."/>
            <person name="Westhoff P."/>
            <person name="Mayer K.F."/>
            <person name="Messing J."/>
            <person name="Rokhsar D.S."/>
        </authorList>
    </citation>
    <scope>NUCLEOTIDE SEQUENCE [LARGE SCALE GENOMIC DNA]</scope>
    <source>
        <strain evidence="9">cv. BTx623</strain>
    </source>
</reference>
<evidence type="ECO:0000313" key="9">
    <source>
        <dbReference type="Proteomes" id="UP000000768"/>
    </source>
</evidence>
<dbReference type="Gramene" id="OQU87123">
    <property type="protein sequence ID" value="OQU87123"/>
    <property type="gene ID" value="SORBI_3003G209600"/>
</dbReference>
<feature type="binding site" evidence="7">
    <location>
        <position position="16"/>
    </location>
    <ligand>
        <name>Mg(2+)</name>
        <dbReference type="ChEBI" id="CHEBI:18420"/>
    </ligand>
</feature>
<dbReference type="GO" id="GO:0016791">
    <property type="term" value="F:phosphatase activity"/>
    <property type="evidence" value="ECO:0000318"/>
    <property type="project" value="GO_Central"/>
</dbReference>
<dbReference type="PANTHER" id="PTHR20889">
    <property type="entry name" value="PHOSPHATASE, ORPHAN 1, 2"/>
    <property type="match status" value="1"/>
</dbReference>
<dbReference type="EMBL" id="CM000762">
    <property type="protein sequence ID" value="OQU87123.1"/>
    <property type="molecule type" value="Genomic_DNA"/>
</dbReference>
<evidence type="ECO:0000256" key="4">
    <source>
        <dbReference type="ARBA" id="ARBA00022842"/>
    </source>
</evidence>
<keyword evidence="4 7" id="KW-0460">Magnesium</keyword>
<protein>
    <submittedName>
        <fullName evidence="8">Uncharacterized protein</fullName>
    </submittedName>
</protein>
<dbReference type="OrthoDB" id="10267182at2759"/>
<evidence type="ECO:0000256" key="3">
    <source>
        <dbReference type="ARBA" id="ARBA00022801"/>
    </source>
</evidence>
<dbReference type="InterPro" id="IPR023214">
    <property type="entry name" value="HAD_sf"/>
</dbReference>
<dbReference type="Gene3D" id="3.40.50.1000">
    <property type="entry name" value="HAD superfamily/HAD-like"/>
    <property type="match status" value="1"/>
</dbReference>
<dbReference type="InterPro" id="IPR016965">
    <property type="entry name" value="Pase_PHOSPHO-typ"/>
</dbReference>
<feature type="active site" description="Nucleophile" evidence="5">
    <location>
        <position position="16"/>
    </location>
</feature>
<evidence type="ECO:0000256" key="6">
    <source>
        <dbReference type="PIRSR" id="PIRSR031051-2"/>
    </source>
</evidence>
<comment type="cofactor">
    <cofactor evidence="1 7">
        <name>Mg(2+)</name>
        <dbReference type="ChEBI" id="CHEBI:18420"/>
    </cofactor>
</comment>
<dbReference type="PIRSF" id="PIRSF031051">
    <property type="entry name" value="PyrdxlP_Pase_PHOSPHO2"/>
    <property type="match status" value="1"/>
</dbReference>
<keyword evidence="2 7" id="KW-0479">Metal-binding</keyword>
<evidence type="ECO:0000256" key="7">
    <source>
        <dbReference type="PIRSR" id="PIRSR031051-3"/>
    </source>
</evidence>
<keyword evidence="3" id="KW-0378">Hydrolase</keyword>
<feature type="active site" description="Proton donor" evidence="5">
    <location>
        <position position="18"/>
    </location>
</feature>
<proteinExistence type="predicted"/>
<dbReference type="InParanoid" id="A0A1W0VYC2"/>
<dbReference type="InterPro" id="IPR036412">
    <property type="entry name" value="HAD-like_sf"/>
</dbReference>